<evidence type="ECO:0000313" key="1">
    <source>
        <dbReference type="EMBL" id="MBD7940494.1"/>
    </source>
</evidence>
<gene>
    <name evidence="1" type="ORF">H9656_03760</name>
</gene>
<protein>
    <submittedName>
        <fullName evidence="1">Uncharacterized protein</fullName>
    </submittedName>
</protein>
<evidence type="ECO:0000313" key="2">
    <source>
        <dbReference type="Proteomes" id="UP000638918"/>
    </source>
</evidence>
<dbReference type="Proteomes" id="UP000638918">
    <property type="component" value="Unassembled WGS sequence"/>
</dbReference>
<dbReference type="RefSeq" id="WP_191742908.1">
    <property type="nucleotide sequence ID" value="NZ_JACSQU010000001.1"/>
</dbReference>
<reference evidence="1 2" key="1">
    <citation type="submission" date="2020-08" db="EMBL/GenBank/DDBJ databases">
        <title>A Genomic Blueprint of the Chicken Gut Microbiome.</title>
        <authorList>
            <person name="Gilroy R."/>
            <person name="Ravi A."/>
            <person name="Getino M."/>
            <person name="Pursley I."/>
            <person name="Horton D.L."/>
            <person name="Alikhan N.-F."/>
            <person name="Baker D."/>
            <person name="Gharbi K."/>
            <person name="Hall N."/>
            <person name="Watson M."/>
            <person name="Adriaenssens E.M."/>
            <person name="Foster-Nyarko E."/>
            <person name="Jarju S."/>
            <person name="Secka A."/>
            <person name="Antonio M."/>
            <person name="Oren A."/>
            <person name="Chaudhuri R."/>
            <person name="La Ragione R.M."/>
            <person name="Hildebrand F."/>
            <person name="Pallen M.J."/>
        </authorList>
    </citation>
    <scope>NUCLEOTIDE SEQUENCE [LARGE SCALE GENOMIC DNA]</scope>
    <source>
        <strain evidence="1 2">Sa3CVA3</strain>
    </source>
</reference>
<sequence>MQRTEVIAAVAGDLHTAEKAIDDAIVQATALVQSMIGARSALGVSAVAGTVSQAKAMEAVAALSAAREAIVASHNEMAKDHRRLGYGVYAAGPLSKPDEWDDRPMGHLRVA</sequence>
<dbReference type="EMBL" id="JACSQU010000001">
    <property type="protein sequence ID" value="MBD7940494.1"/>
    <property type="molecule type" value="Genomic_DNA"/>
</dbReference>
<keyword evidence="2" id="KW-1185">Reference proteome</keyword>
<accession>A0ABR8QY83</accession>
<proteinExistence type="predicted"/>
<organism evidence="1 2">
    <name type="scientific">Brevundimonas guildfordensis</name>
    <dbReference type="NCBI Taxonomy" id="2762241"/>
    <lineage>
        <taxon>Bacteria</taxon>
        <taxon>Pseudomonadati</taxon>
        <taxon>Pseudomonadota</taxon>
        <taxon>Alphaproteobacteria</taxon>
        <taxon>Caulobacterales</taxon>
        <taxon>Caulobacteraceae</taxon>
        <taxon>Brevundimonas</taxon>
    </lineage>
</organism>
<comment type="caution">
    <text evidence="1">The sequence shown here is derived from an EMBL/GenBank/DDBJ whole genome shotgun (WGS) entry which is preliminary data.</text>
</comment>
<name>A0ABR8QY83_9CAUL</name>